<dbReference type="InterPro" id="IPR011006">
    <property type="entry name" value="CheY-like_superfamily"/>
</dbReference>
<dbReference type="GO" id="GO:0006355">
    <property type="term" value="P:regulation of DNA-templated transcription"/>
    <property type="evidence" value="ECO:0007669"/>
    <property type="project" value="InterPro"/>
</dbReference>
<evidence type="ECO:0000313" key="7">
    <source>
        <dbReference type="Proteomes" id="UP000308196"/>
    </source>
</evidence>
<dbReference type="PROSITE" id="PS00622">
    <property type="entry name" value="HTH_LUXR_1"/>
    <property type="match status" value="1"/>
</dbReference>
<dbReference type="PRINTS" id="PR00038">
    <property type="entry name" value="HTHLUXR"/>
</dbReference>
<dbReference type="CDD" id="cd06170">
    <property type="entry name" value="LuxR_C_like"/>
    <property type="match status" value="1"/>
</dbReference>
<evidence type="ECO:0000256" key="2">
    <source>
        <dbReference type="ARBA" id="ARBA00023125"/>
    </source>
</evidence>
<dbReference type="SUPFAM" id="SSF46894">
    <property type="entry name" value="C-terminal effector domain of the bipartite response regulators"/>
    <property type="match status" value="1"/>
</dbReference>
<dbReference type="Gene3D" id="3.40.50.2300">
    <property type="match status" value="1"/>
</dbReference>
<sequence length="218" mass="24762">MIQLMLVDDHHLVRNGFRLILESQPDMAVLADVESGDAALHLLAQHQQPDVLLTDIHMDEMNGIKLIELVREKYPGIKVMALSMVDDIHTVFEVLHVGGRGYLVKDSSCDEVLFGIRQVANGEKYISVSLGISCINNYKQYTDSIPDRNYILSKYDISERELSVLELIAEGYTNAEIADRIFLSKRTVEGHRQRLIEKTRTKNTAGLVRFGFHNMLLH</sequence>
<dbReference type="InterPro" id="IPR000792">
    <property type="entry name" value="Tscrpt_reg_LuxR_C"/>
</dbReference>
<reference evidence="6 7" key="1">
    <citation type="submission" date="2019-05" db="EMBL/GenBank/DDBJ databases">
        <authorList>
            <consortium name="Pathogen Informatics"/>
        </authorList>
    </citation>
    <scope>NUCLEOTIDE SEQUENCE [LARGE SCALE GENOMIC DNA]</scope>
    <source>
        <strain evidence="6 7">NCTC11429</strain>
    </source>
</reference>
<dbReference type="Proteomes" id="UP000308196">
    <property type="component" value="Chromosome"/>
</dbReference>
<dbReference type="InterPro" id="IPR058245">
    <property type="entry name" value="NreC/VraR/RcsB-like_REC"/>
</dbReference>
<keyword evidence="1 3" id="KW-0597">Phosphoprotein</keyword>
<dbReference type="SMART" id="SM00448">
    <property type="entry name" value="REC"/>
    <property type="match status" value="1"/>
</dbReference>
<dbReference type="STRING" id="1123265.GCA_000686625_03516"/>
<evidence type="ECO:0000259" key="4">
    <source>
        <dbReference type="PROSITE" id="PS50043"/>
    </source>
</evidence>
<feature type="domain" description="Response regulatory" evidence="5">
    <location>
        <begin position="3"/>
        <end position="120"/>
    </location>
</feature>
<gene>
    <name evidence="6" type="primary">nreC_11</name>
    <name evidence="6" type="ORF">NCTC11429_04552</name>
</gene>
<feature type="domain" description="HTH luxR-type" evidence="4">
    <location>
        <begin position="150"/>
        <end position="215"/>
    </location>
</feature>
<dbReference type="GeneID" id="78465132"/>
<dbReference type="SUPFAM" id="SSF52172">
    <property type="entry name" value="CheY-like"/>
    <property type="match status" value="1"/>
</dbReference>
<dbReference type="EMBL" id="LR590484">
    <property type="protein sequence ID" value="VTR52296.1"/>
    <property type="molecule type" value="Genomic_DNA"/>
</dbReference>
<dbReference type="InterPro" id="IPR039420">
    <property type="entry name" value="WalR-like"/>
</dbReference>
<dbReference type="Pfam" id="PF00196">
    <property type="entry name" value="GerE"/>
    <property type="match status" value="1"/>
</dbReference>
<dbReference type="GO" id="GO:0000160">
    <property type="term" value="P:phosphorelay signal transduction system"/>
    <property type="evidence" value="ECO:0007669"/>
    <property type="project" value="InterPro"/>
</dbReference>
<dbReference type="KEGG" id="stha:NCTC11429_04552"/>
<evidence type="ECO:0000256" key="3">
    <source>
        <dbReference type="PROSITE-ProRule" id="PRU00169"/>
    </source>
</evidence>
<dbReference type="RefSeq" id="WP_028070258.1">
    <property type="nucleotide sequence ID" value="NZ_CP141191.1"/>
</dbReference>
<dbReference type="AlphaFoldDB" id="A0A4U9VXF5"/>
<keyword evidence="2" id="KW-0238">DNA-binding</keyword>
<dbReference type="PROSITE" id="PS50110">
    <property type="entry name" value="RESPONSE_REGULATORY"/>
    <property type="match status" value="1"/>
</dbReference>
<dbReference type="PANTHER" id="PTHR43214:SF43">
    <property type="entry name" value="TWO-COMPONENT RESPONSE REGULATOR"/>
    <property type="match status" value="1"/>
</dbReference>
<dbReference type="Pfam" id="PF00072">
    <property type="entry name" value="Response_reg"/>
    <property type="match status" value="1"/>
</dbReference>
<dbReference type="CDD" id="cd17535">
    <property type="entry name" value="REC_NarL-like"/>
    <property type="match status" value="1"/>
</dbReference>
<protein>
    <submittedName>
        <fullName evidence="6">Nitrogen regulation protein C</fullName>
    </submittedName>
</protein>
<dbReference type="PANTHER" id="PTHR43214">
    <property type="entry name" value="TWO-COMPONENT RESPONSE REGULATOR"/>
    <property type="match status" value="1"/>
</dbReference>
<evidence type="ECO:0000259" key="5">
    <source>
        <dbReference type="PROSITE" id="PS50110"/>
    </source>
</evidence>
<dbReference type="PROSITE" id="PS50043">
    <property type="entry name" value="HTH_LUXR_2"/>
    <property type="match status" value="1"/>
</dbReference>
<dbReference type="InterPro" id="IPR016032">
    <property type="entry name" value="Sig_transdc_resp-reg_C-effctor"/>
</dbReference>
<dbReference type="InterPro" id="IPR001789">
    <property type="entry name" value="Sig_transdc_resp-reg_receiver"/>
</dbReference>
<dbReference type="GO" id="GO:0003677">
    <property type="term" value="F:DNA binding"/>
    <property type="evidence" value="ECO:0007669"/>
    <property type="project" value="UniProtKB-KW"/>
</dbReference>
<organism evidence="6 7">
    <name type="scientific">Sphingobacterium thalpophilum</name>
    <dbReference type="NCBI Taxonomy" id="259"/>
    <lineage>
        <taxon>Bacteria</taxon>
        <taxon>Pseudomonadati</taxon>
        <taxon>Bacteroidota</taxon>
        <taxon>Sphingobacteriia</taxon>
        <taxon>Sphingobacteriales</taxon>
        <taxon>Sphingobacteriaceae</taxon>
        <taxon>Sphingobacterium</taxon>
    </lineage>
</organism>
<dbReference type="SMART" id="SM00421">
    <property type="entry name" value="HTH_LUXR"/>
    <property type="match status" value="1"/>
</dbReference>
<name>A0A4U9VXF5_9SPHI</name>
<evidence type="ECO:0000313" key="6">
    <source>
        <dbReference type="EMBL" id="VTR52296.1"/>
    </source>
</evidence>
<proteinExistence type="predicted"/>
<feature type="modified residue" description="4-aspartylphosphate" evidence="3">
    <location>
        <position position="55"/>
    </location>
</feature>
<accession>A0A4U9VXF5</accession>
<evidence type="ECO:0000256" key="1">
    <source>
        <dbReference type="ARBA" id="ARBA00022553"/>
    </source>
</evidence>